<reference evidence="1" key="2">
    <citation type="submission" date="2014-07" db="EMBL/GenBank/DDBJ databases">
        <authorList>
            <person name="Hull J."/>
        </authorList>
    </citation>
    <scope>NUCLEOTIDE SEQUENCE</scope>
</reference>
<dbReference type="AlphaFoldDB" id="A0A0A9XA60"/>
<sequence length="195" mass="22312">MLQNLQPGPDIFSQSWNESLEALWECVTTSKNTLMHLCVRSRIRAKLVCGYSSVLSAIAKLTQTVETYSQTFNDDRAEAERIVYNMRLNHQNTLQSQRDVLYSLQMQEILLQQHEQNLLLQLHQVRGQLRQIRTDIRDLVHSVHQSVQPASSHLILQLQGRIDHATALVSASDASNNRLTIAASTLKRFQNGMHR</sequence>
<dbReference type="EMBL" id="GBHO01029619">
    <property type="protein sequence ID" value="JAG13985.1"/>
    <property type="molecule type" value="Transcribed_RNA"/>
</dbReference>
<proteinExistence type="predicted"/>
<evidence type="ECO:0000313" key="1">
    <source>
        <dbReference type="EMBL" id="JAG13985.1"/>
    </source>
</evidence>
<accession>A0A0A9XA60</accession>
<gene>
    <name evidence="1" type="primary">ADRB2</name>
    <name evidence="1" type="ORF">CM83_11655</name>
</gene>
<protein>
    <submittedName>
        <fullName evidence="1">Beta-2 adrenergic receptor</fullName>
    </submittedName>
</protein>
<keyword evidence="1" id="KW-0675">Receptor</keyword>
<organism evidence="1">
    <name type="scientific">Lygus hesperus</name>
    <name type="common">Western plant bug</name>
    <dbReference type="NCBI Taxonomy" id="30085"/>
    <lineage>
        <taxon>Eukaryota</taxon>
        <taxon>Metazoa</taxon>
        <taxon>Ecdysozoa</taxon>
        <taxon>Arthropoda</taxon>
        <taxon>Hexapoda</taxon>
        <taxon>Insecta</taxon>
        <taxon>Pterygota</taxon>
        <taxon>Neoptera</taxon>
        <taxon>Paraneoptera</taxon>
        <taxon>Hemiptera</taxon>
        <taxon>Heteroptera</taxon>
        <taxon>Panheteroptera</taxon>
        <taxon>Cimicomorpha</taxon>
        <taxon>Miridae</taxon>
        <taxon>Mirini</taxon>
        <taxon>Lygus</taxon>
    </lineage>
</organism>
<reference evidence="1" key="1">
    <citation type="journal article" date="2014" name="PLoS ONE">
        <title>Transcriptome-Based Identification of ABC Transporters in the Western Tarnished Plant Bug Lygus hesperus.</title>
        <authorList>
            <person name="Hull J.J."/>
            <person name="Chaney K."/>
            <person name="Geib S.M."/>
            <person name="Fabrick J.A."/>
            <person name="Brent C.S."/>
            <person name="Walsh D."/>
            <person name="Lavine L.C."/>
        </authorList>
    </citation>
    <scope>NUCLEOTIDE SEQUENCE</scope>
</reference>
<name>A0A0A9XA60_LYGHE</name>